<comment type="caution">
    <text evidence="2">The sequence shown here is derived from an EMBL/GenBank/DDBJ whole genome shotgun (WGS) entry which is preliminary data.</text>
</comment>
<evidence type="ECO:0000313" key="2">
    <source>
        <dbReference type="EMBL" id="TNN86606.1"/>
    </source>
</evidence>
<evidence type="ECO:0000256" key="1">
    <source>
        <dbReference type="SAM" id="MobiDB-lite"/>
    </source>
</evidence>
<sequence>MSDLLEHIQNKFLEDLSDAHGQGLLVHALAEVACAHQFNELPGACNQQTSPHSIRSPSPPSAFSGSTRSKEMNRSLKPSNPTENCCQDLPHLFSNDDEWE</sequence>
<proteinExistence type="predicted"/>
<name>A0A4Z2J8R3_9TELE</name>
<feature type="compositionally biased region" description="Polar residues" evidence="1">
    <location>
        <begin position="76"/>
        <end position="85"/>
    </location>
</feature>
<keyword evidence="3" id="KW-1185">Reference proteome</keyword>
<reference evidence="2 3" key="1">
    <citation type="submission" date="2019-03" db="EMBL/GenBank/DDBJ databases">
        <title>First draft genome of Liparis tanakae, snailfish: a comprehensive survey of snailfish specific genes.</title>
        <authorList>
            <person name="Kim W."/>
            <person name="Song I."/>
            <person name="Jeong J.-H."/>
            <person name="Kim D."/>
            <person name="Kim S."/>
            <person name="Ryu S."/>
            <person name="Song J.Y."/>
            <person name="Lee S.K."/>
        </authorList>
    </citation>
    <scope>NUCLEOTIDE SEQUENCE [LARGE SCALE GENOMIC DNA]</scope>
    <source>
        <tissue evidence="2">Muscle</tissue>
    </source>
</reference>
<feature type="region of interest" description="Disordered" evidence="1">
    <location>
        <begin position="45"/>
        <end position="100"/>
    </location>
</feature>
<accession>A0A4Z2J8R3</accession>
<evidence type="ECO:0000313" key="3">
    <source>
        <dbReference type="Proteomes" id="UP000314294"/>
    </source>
</evidence>
<dbReference type="AlphaFoldDB" id="A0A4Z2J8R3"/>
<protein>
    <submittedName>
        <fullName evidence="2">Uncharacterized protein</fullName>
    </submittedName>
</protein>
<gene>
    <name evidence="2" type="ORF">EYF80_003074</name>
</gene>
<dbReference type="EMBL" id="SRLO01000014">
    <property type="protein sequence ID" value="TNN86606.1"/>
    <property type="molecule type" value="Genomic_DNA"/>
</dbReference>
<dbReference type="Proteomes" id="UP000314294">
    <property type="component" value="Unassembled WGS sequence"/>
</dbReference>
<organism evidence="2 3">
    <name type="scientific">Liparis tanakae</name>
    <name type="common">Tanaka's snailfish</name>
    <dbReference type="NCBI Taxonomy" id="230148"/>
    <lineage>
        <taxon>Eukaryota</taxon>
        <taxon>Metazoa</taxon>
        <taxon>Chordata</taxon>
        <taxon>Craniata</taxon>
        <taxon>Vertebrata</taxon>
        <taxon>Euteleostomi</taxon>
        <taxon>Actinopterygii</taxon>
        <taxon>Neopterygii</taxon>
        <taxon>Teleostei</taxon>
        <taxon>Neoteleostei</taxon>
        <taxon>Acanthomorphata</taxon>
        <taxon>Eupercaria</taxon>
        <taxon>Perciformes</taxon>
        <taxon>Cottioidei</taxon>
        <taxon>Cottales</taxon>
        <taxon>Liparidae</taxon>
        <taxon>Liparis</taxon>
    </lineage>
</organism>